<evidence type="ECO:0000313" key="14">
    <source>
        <dbReference type="EnsemblMetazoa" id="PHUM088410-PA"/>
    </source>
</evidence>
<accession>E0VCK3</accession>
<feature type="compositionally biased region" description="Polar residues" evidence="10">
    <location>
        <begin position="419"/>
        <end position="432"/>
    </location>
</feature>
<dbReference type="CDD" id="cd11783">
    <property type="entry name" value="SH3_SH3RF_3"/>
    <property type="match status" value="1"/>
</dbReference>
<dbReference type="InterPro" id="IPR013083">
    <property type="entry name" value="Znf_RING/FYVE/PHD"/>
</dbReference>
<feature type="domain" description="RING-type" evidence="12">
    <location>
        <begin position="12"/>
        <end position="53"/>
    </location>
</feature>
<dbReference type="CDD" id="cd11787">
    <property type="entry name" value="SH3_SH3RF_2"/>
    <property type="match status" value="1"/>
</dbReference>
<evidence type="ECO:0000256" key="6">
    <source>
        <dbReference type="ARBA" id="ARBA00022833"/>
    </source>
</evidence>
<feature type="compositionally biased region" description="Polar residues" evidence="10">
    <location>
        <begin position="441"/>
        <end position="456"/>
    </location>
</feature>
<dbReference type="Pfam" id="PF00018">
    <property type="entry name" value="SH3_1"/>
    <property type="match status" value="3"/>
</dbReference>
<dbReference type="KEGG" id="phu:Phum_PHUM088410"/>
<evidence type="ECO:0000256" key="2">
    <source>
        <dbReference type="ARBA" id="ARBA00022443"/>
    </source>
</evidence>
<feature type="domain" description="SH3" evidence="11">
    <location>
        <begin position="494"/>
        <end position="555"/>
    </location>
</feature>
<dbReference type="GO" id="GO:0061630">
    <property type="term" value="F:ubiquitin protein ligase activity"/>
    <property type="evidence" value="ECO:0007669"/>
    <property type="project" value="TreeGrafter"/>
</dbReference>
<feature type="region of interest" description="Disordered" evidence="10">
    <location>
        <begin position="92"/>
        <end position="121"/>
    </location>
</feature>
<dbReference type="InterPro" id="IPR017907">
    <property type="entry name" value="Znf_RING_CS"/>
</dbReference>
<proteinExistence type="inferred from homology"/>
<sequence length="744" mass="81117">MDEWTLNDLLECSVCLERLDTSSKILPCQHTFCKKCLQEIVSTHKELKCPECRILVEAPIDELPPNVLLMRILEGMKNSELNKSDSSLKEGNILKSTSQGSNNPSCNNLGNSKTQPVKKQNTLPSQPYARAIYTYISKEPEDLCFQKGDIILLNRRVDANWCHGECCGKSGIFPLSYVQVIIPLPKQVATCRALYDFRMVNDENEGCLSFQKDDVITVLRRVDENWAEGKLNDNIGIFPLAFVKMNYIAQALMKLSINQPGPSQIKPSATNVDECPNLISFDNSDVISNSINSNIPNQNHVGKSSYSNSSNRMSTGVSGTESGSTLSSTSTPSSNTPNSSSNTSSNSNSAPNSPPSNQLAQNSPNPFLPVSQNSVQMIVQSSQTSNPPHGILPTSYITSQQPTPGPEQPVVDTHCLWSPLQQPTDIPNSPQNSKEKRHSFSAVSANHQNCHNSNKYSGEGNDIRSPPEFQNGQLSRHGSQKHKRSNSDLSSGSFYPSCYVALYPYKPQKADELELKKGNFYSVTEKCQDGWFKGTSYKTQKSGVFPGNYVTLVKSLGSTRLKDSRLPVAPASVLLQKAVHQRKTQKLGHGLSPLAPPELPPRASSPSVRQRTSAQNSPAAKQTPSSDNSFSPVGNKSVSDESPISRPGCSMSSPLNGKVVASPGSGISTPLKSSEKGKEKKEKSGLIKRLTTIKRSKSPPLSASYSMDNPVFDDAPAGTQIQPHPQSVHLRYGSIRFSSSFIVL</sequence>
<dbReference type="Gene3D" id="2.30.30.40">
    <property type="entry name" value="SH3 Domains"/>
    <property type="match status" value="3"/>
</dbReference>
<evidence type="ECO:0000256" key="3">
    <source>
        <dbReference type="ARBA" id="ARBA00022723"/>
    </source>
</evidence>
<keyword evidence="2 9" id="KW-0728">SH3 domain</keyword>
<dbReference type="OMA" id="ISSSWHG"/>
<dbReference type="AlphaFoldDB" id="E0VCK3"/>
<dbReference type="GO" id="GO:0008270">
    <property type="term" value="F:zinc ion binding"/>
    <property type="evidence" value="ECO:0007669"/>
    <property type="project" value="UniProtKB-KW"/>
</dbReference>
<keyword evidence="6" id="KW-0862">Zinc</keyword>
<dbReference type="OrthoDB" id="2163411at2759"/>
<dbReference type="STRING" id="121224.E0VCK3"/>
<evidence type="ECO:0000256" key="1">
    <source>
        <dbReference type="ARBA" id="ARBA00008649"/>
    </source>
</evidence>
<dbReference type="PRINTS" id="PR00499">
    <property type="entry name" value="P67PHOX"/>
</dbReference>
<evidence type="ECO:0000256" key="8">
    <source>
        <dbReference type="PROSITE-ProRule" id="PRU00175"/>
    </source>
</evidence>
<dbReference type="GO" id="GO:0032436">
    <property type="term" value="P:positive regulation of proteasomal ubiquitin-dependent protein catabolic process"/>
    <property type="evidence" value="ECO:0007669"/>
    <property type="project" value="TreeGrafter"/>
</dbReference>
<dbReference type="FunCoup" id="E0VCK3">
    <property type="interactions" value="556"/>
</dbReference>
<dbReference type="InterPro" id="IPR001841">
    <property type="entry name" value="Znf_RING"/>
</dbReference>
<dbReference type="GeneID" id="8231671"/>
<dbReference type="InterPro" id="IPR050384">
    <property type="entry name" value="Endophilin_SH3RF"/>
</dbReference>
<evidence type="ECO:0000256" key="7">
    <source>
        <dbReference type="ARBA" id="ARBA00022843"/>
    </source>
</evidence>
<dbReference type="SMART" id="SM00184">
    <property type="entry name" value="RING"/>
    <property type="match status" value="1"/>
</dbReference>
<dbReference type="SMART" id="SM00326">
    <property type="entry name" value="SH3"/>
    <property type="match status" value="3"/>
</dbReference>
<dbReference type="InterPro" id="IPR028502">
    <property type="entry name" value="SH3RF3_RING-HC_Zfn"/>
</dbReference>
<dbReference type="CDD" id="cd16750">
    <property type="entry name" value="RING-HC_SH3RF3"/>
    <property type="match status" value="1"/>
</dbReference>
<organism>
    <name type="scientific">Pediculus humanus subsp. corporis</name>
    <name type="common">Body louse</name>
    <dbReference type="NCBI Taxonomy" id="121224"/>
    <lineage>
        <taxon>Eukaryota</taxon>
        <taxon>Metazoa</taxon>
        <taxon>Ecdysozoa</taxon>
        <taxon>Arthropoda</taxon>
        <taxon>Hexapoda</taxon>
        <taxon>Insecta</taxon>
        <taxon>Pterygota</taxon>
        <taxon>Neoptera</taxon>
        <taxon>Paraneoptera</taxon>
        <taxon>Psocodea</taxon>
        <taxon>Troctomorpha</taxon>
        <taxon>Phthiraptera</taxon>
        <taxon>Anoplura</taxon>
        <taxon>Pediculidae</taxon>
        <taxon>Pediculus</taxon>
    </lineage>
</organism>
<feature type="compositionally biased region" description="Polar residues" evidence="10">
    <location>
        <begin position="468"/>
        <end position="477"/>
    </location>
</feature>
<dbReference type="PROSITE" id="PS50089">
    <property type="entry name" value="ZF_RING_2"/>
    <property type="match status" value="1"/>
</dbReference>
<dbReference type="InParanoid" id="E0VCK3"/>
<keyword evidence="4" id="KW-0677">Repeat</keyword>
<evidence type="ECO:0000256" key="10">
    <source>
        <dbReference type="SAM" id="MobiDB-lite"/>
    </source>
</evidence>
<dbReference type="Pfam" id="PF00097">
    <property type="entry name" value="zf-C3HC4"/>
    <property type="match status" value="1"/>
</dbReference>
<dbReference type="PROSITE" id="PS00518">
    <property type="entry name" value="ZF_RING_1"/>
    <property type="match status" value="1"/>
</dbReference>
<keyword evidence="5 8" id="KW-0863">Zinc-finger</keyword>
<comment type="similarity">
    <text evidence="1">Belongs to the SH3RF family.</text>
</comment>
<keyword evidence="3" id="KW-0479">Metal-binding</keyword>
<feature type="compositionally biased region" description="Low complexity" evidence="10">
    <location>
        <begin position="304"/>
        <end position="357"/>
    </location>
</feature>
<dbReference type="EnsemblMetazoa" id="PHUM088410-RA">
    <property type="protein sequence ID" value="PHUM088410-PA"/>
    <property type="gene ID" value="PHUM088410"/>
</dbReference>
<evidence type="ECO:0000313" key="15">
    <source>
        <dbReference type="Proteomes" id="UP000009046"/>
    </source>
</evidence>
<dbReference type="PROSITE" id="PS50002">
    <property type="entry name" value="SH3"/>
    <property type="match status" value="3"/>
</dbReference>
<feature type="region of interest" description="Disordered" evidence="10">
    <location>
        <begin position="580"/>
        <end position="703"/>
    </location>
</feature>
<dbReference type="SUPFAM" id="SSF50044">
    <property type="entry name" value="SH3-domain"/>
    <property type="match status" value="3"/>
</dbReference>
<dbReference type="CDD" id="cd11786">
    <property type="entry name" value="SH3_SH3RF_1"/>
    <property type="match status" value="1"/>
</dbReference>
<gene>
    <name evidence="14" type="primary">8231671</name>
    <name evidence="13" type="ORF">Phum_PHUM088410</name>
</gene>
<name>E0VCK3_PEDHC</name>
<evidence type="ECO:0000313" key="13">
    <source>
        <dbReference type="EMBL" id="EEB11109.1"/>
    </source>
</evidence>
<evidence type="ECO:0000259" key="11">
    <source>
        <dbReference type="PROSITE" id="PS50002"/>
    </source>
</evidence>
<reference evidence="13" key="1">
    <citation type="submission" date="2007-04" db="EMBL/GenBank/DDBJ databases">
        <title>Annotation of Pediculus humanus corporis strain USDA.</title>
        <authorList>
            <person name="Kirkness E."/>
            <person name="Hannick L."/>
            <person name="Hass B."/>
            <person name="Bruggner R."/>
            <person name="Lawson D."/>
            <person name="Bidwell S."/>
            <person name="Joardar V."/>
            <person name="Caler E."/>
            <person name="Walenz B."/>
            <person name="Inman J."/>
            <person name="Schobel S."/>
            <person name="Galinsky K."/>
            <person name="Amedeo P."/>
            <person name="Strausberg R."/>
        </authorList>
    </citation>
    <scope>NUCLEOTIDE SEQUENCE</scope>
    <source>
        <strain evidence="13">USDA</strain>
    </source>
</reference>
<feature type="domain" description="SH3" evidence="11">
    <location>
        <begin position="124"/>
        <end position="183"/>
    </location>
</feature>
<dbReference type="InterPro" id="IPR018957">
    <property type="entry name" value="Znf_C3HC4_RING-type"/>
</dbReference>
<dbReference type="Proteomes" id="UP000009046">
    <property type="component" value="Unassembled WGS sequence"/>
</dbReference>
<dbReference type="Gene3D" id="3.30.40.10">
    <property type="entry name" value="Zinc/RING finger domain, C3HC4 (zinc finger)"/>
    <property type="match status" value="1"/>
</dbReference>
<evidence type="ECO:0000256" key="4">
    <source>
        <dbReference type="ARBA" id="ARBA00022737"/>
    </source>
</evidence>
<protein>
    <submittedName>
        <fullName evidence="13 14">Uncharacterized protein</fullName>
    </submittedName>
</protein>
<dbReference type="GO" id="GO:0016567">
    <property type="term" value="P:protein ubiquitination"/>
    <property type="evidence" value="ECO:0007669"/>
    <property type="project" value="TreeGrafter"/>
</dbReference>
<feature type="compositionally biased region" description="Polar residues" evidence="10">
    <location>
        <begin position="94"/>
        <end position="121"/>
    </location>
</feature>
<dbReference type="PRINTS" id="PR00452">
    <property type="entry name" value="SH3DOMAIN"/>
</dbReference>
<dbReference type="HOGENOM" id="CLU_015769_1_0_1"/>
<evidence type="ECO:0000256" key="5">
    <source>
        <dbReference type="ARBA" id="ARBA00022771"/>
    </source>
</evidence>
<dbReference type="EMBL" id="DS235055">
    <property type="protein sequence ID" value="EEB11109.1"/>
    <property type="molecule type" value="Genomic_DNA"/>
</dbReference>
<dbReference type="PANTHER" id="PTHR14167">
    <property type="entry name" value="SH3 DOMAIN-CONTAINING"/>
    <property type="match status" value="1"/>
</dbReference>
<feature type="region of interest" description="Disordered" evidence="10">
    <location>
        <begin position="290"/>
        <end position="490"/>
    </location>
</feature>
<dbReference type="CTD" id="8231671"/>
<reference evidence="13" key="2">
    <citation type="submission" date="2007-04" db="EMBL/GenBank/DDBJ databases">
        <title>The genome of the human body louse.</title>
        <authorList>
            <consortium name="The Human Body Louse Genome Consortium"/>
            <person name="Kirkness E."/>
            <person name="Walenz B."/>
            <person name="Hass B."/>
            <person name="Bruggner R."/>
            <person name="Strausberg R."/>
        </authorList>
    </citation>
    <scope>NUCLEOTIDE SEQUENCE</scope>
    <source>
        <strain evidence="13">USDA</strain>
    </source>
</reference>
<dbReference type="FunFam" id="2.30.30.40:FF:000001">
    <property type="entry name" value="Sorbin and SH3 domain-containing protein 1 isoform 2"/>
    <property type="match status" value="1"/>
</dbReference>
<evidence type="ECO:0000256" key="9">
    <source>
        <dbReference type="PROSITE-ProRule" id="PRU00192"/>
    </source>
</evidence>
<feature type="compositionally biased region" description="Basic and acidic residues" evidence="10">
    <location>
        <begin position="673"/>
        <end position="685"/>
    </location>
</feature>
<dbReference type="GO" id="GO:0046330">
    <property type="term" value="P:positive regulation of JNK cascade"/>
    <property type="evidence" value="ECO:0007669"/>
    <property type="project" value="TreeGrafter"/>
</dbReference>
<dbReference type="EMBL" id="AAZO01001053">
    <property type="status" value="NOT_ANNOTATED_CDS"/>
    <property type="molecule type" value="Genomic_DNA"/>
</dbReference>
<dbReference type="FunFam" id="3.30.40.10:FF:000077">
    <property type="entry name" value="E3 ubiquitin-protein ligase SH3RF1 isoform X1"/>
    <property type="match status" value="1"/>
</dbReference>
<dbReference type="SUPFAM" id="SSF57850">
    <property type="entry name" value="RING/U-box"/>
    <property type="match status" value="1"/>
</dbReference>
<evidence type="ECO:0000259" key="12">
    <source>
        <dbReference type="PROSITE" id="PS50089"/>
    </source>
</evidence>
<feature type="compositionally biased region" description="Polar residues" evidence="10">
    <location>
        <begin position="604"/>
        <end position="642"/>
    </location>
</feature>
<dbReference type="InterPro" id="IPR036028">
    <property type="entry name" value="SH3-like_dom_sf"/>
</dbReference>
<dbReference type="RefSeq" id="XP_002423847.1">
    <property type="nucleotide sequence ID" value="XM_002423802.1"/>
</dbReference>
<dbReference type="eggNOG" id="KOG2177">
    <property type="taxonomic scope" value="Eukaryota"/>
</dbReference>
<dbReference type="VEuPathDB" id="VectorBase:PHUM088410"/>
<feature type="compositionally biased region" description="Polar residues" evidence="10">
    <location>
        <begin position="358"/>
        <end position="387"/>
    </location>
</feature>
<dbReference type="PANTHER" id="PTHR14167:SF51">
    <property type="entry name" value="RING-TYPE E3 UBIQUITIN TRANSFERASE"/>
    <property type="match status" value="1"/>
</dbReference>
<keyword evidence="7" id="KW-0832">Ubl conjugation</keyword>
<feature type="domain" description="SH3" evidence="11">
    <location>
        <begin position="186"/>
        <end position="248"/>
    </location>
</feature>
<dbReference type="InterPro" id="IPR001452">
    <property type="entry name" value="SH3_domain"/>
</dbReference>
<keyword evidence="15" id="KW-1185">Reference proteome</keyword>
<reference evidence="14" key="3">
    <citation type="submission" date="2020-05" db="UniProtKB">
        <authorList>
            <consortium name="EnsemblMetazoa"/>
        </authorList>
    </citation>
    <scope>IDENTIFICATION</scope>
    <source>
        <strain evidence="14">USDA</strain>
    </source>
</reference>